<keyword evidence="3" id="KW-0378">Hydrolase</keyword>
<evidence type="ECO:0000313" key="10">
    <source>
        <dbReference type="Proteomes" id="UP000290189"/>
    </source>
</evidence>
<dbReference type="OMA" id="RRRICMF"/>
<dbReference type="STRING" id="37360.A0A0G4J090"/>
<keyword evidence="8" id="KW-0496">Mitochondrion</keyword>
<dbReference type="PANTHER" id="PTHR47966:SF51">
    <property type="entry name" value="BETA-SITE APP-CLEAVING ENZYME, ISOFORM A-RELATED"/>
    <property type="match status" value="1"/>
</dbReference>
<dbReference type="GO" id="GO:0004190">
    <property type="term" value="F:aspartic-type endopeptidase activity"/>
    <property type="evidence" value="ECO:0007669"/>
    <property type="project" value="UniProtKB-KW"/>
</dbReference>
<evidence type="ECO:0000313" key="7">
    <source>
        <dbReference type="EMBL" id="CEP00691.1"/>
    </source>
</evidence>
<keyword evidence="4" id="KW-0472">Membrane</keyword>
<dbReference type="Proteomes" id="UP000290189">
    <property type="component" value="Unassembled WGS sequence"/>
</dbReference>
<keyword evidence="9" id="KW-1185">Reference proteome</keyword>
<dbReference type="InterPro" id="IPR034164">
    <property type="entry name" value="Pepsin-like_dom"/>
</dbReference>
<dbReference type="Proteomes" id="UP000039324">
    <property type="component" value="Unassembled WGS sequence"/>
</dbReference>
<dbReference type="EMBL" id="OVEO01000002">
    <property type="protein sequence ID" value="SPQ93825.1"/>
    <property type="molecule type" value="Genomic_DNA"/>
</dbReference>
<dbReference type="PROSITE" id="PS51767">
    <property type="entry name" value="PEPTIDASE_A1"/>
    <property type="match status" value="1"/>
</dbReference>
<gene>
    <name evidence="7" type="ORF">PBRA_001745</name>
    <name evidence="8" type="ORF">PLBR_LOCUS1040</name>
</gene>
<feature type="chain" id="PRO_5033717632" description="Peptidase A1 domain-containing protein" evidence="5">
    <location>
        <begin position="20"/>
        <end position="478"/>
    </location>
</feature>
<proteinExistence type="inferred from homology"/>
<dbReference type="OrthoDB" id="441724at2759"/>
<dbReference type="AlphaFoldDB" id="A0A0G4J090"/>
<dbReference type="GO" id="GO:0006508">
    <property type="term" value="P:proteolysis"/>
    <property type="evidence" value="ECO:0007669"/>
    <property type="project" value="UniProtKB-KW"/>
</dbReference>
<evidence type="ECO:0000256" key="2">
    <source>
        <dbReference type="ARBA" id="ARBA00022670"/>
    </source>
</evidence>
<evidence type="ECO:0000256" key="4">
    <source>
        <dbReference type="SAM" id="Phobius"/>
    </source>
</evidence>
<dbReference type="Gene3D" id="2.40.70.10">
    <property type="entry name" value="Acid Proteases"/>
    <property type="match status" value="2"/>
</dbReference>
<evidence type="ECO:0000256" key="1">
    <source>
        <dbReference type="ARBA" id="ARBA00007447"/>
    </source>
</evidence>
<keyword evidence="5" id="KW-0732">Signal</keyword>
<dbReference type="CDD" id="cd05471">
    <property type="entry name" value="pepsin_like"/>
    <property type="match status" value="1"/>
</dbReference>
<dbReference type="InterPro" id="IPR033121">
    <property type="entry name" value="PEPTIDASE_A1"/>
</dbReference>
<evidence type="ECO:0000259" key="6">
    <source>
        <dbReference type="PROSITE" id="PS51767"/>
    </source>
</evidence>
<evidence type="ECO:0000256" key="3">
    <source>
        <dbReference type="ARBA" id="ARBA00022750"/>
    </source>
</evidence>
<feature type="domain" description="Peptidase A1" evidence="6">
    <location>
        <begin position="34"/>
        <end position="383"/>
    </location>
</feature>
<evidence type="ECO:0000313" key="8">
    <source>
        <dbReference type="EMBL" id="SPQ93825.1"/>
    </source>
</evidence>
<protein>
    <recommendedName>
        <fullName evidence="6">Peptidase A1 domain-containing protein</fullName>
    </recommendedName>
</protein>
<dbReference type="Pfam" id="PF00026">
    <property type="entry name" value="Asp"/>
    <property type="match status" value="1"/>
</dbReference>
<keyword evidence="4" id="KW-0812">Transmembrane</keyword>
<sequence length="478" mass="50795">MHWSGTVLWVAFTQAVSTALVTVPLTRSEDGLHFLMALELGTPNQTLNVIVDTGSSEFSVFEEATLCGTSTPCFNPAASSSITALPGLDGGLALLVDGETVSSSGSTVASDVASMIPGGHPVRVTFSLINRLVISDPIPGAPLQALHRAQGLLGLAYESIATLSCPGRANASCTPFERLAGFTGMSYRPLVSIDLGGPAPQLLIGDVPGARAPPVQWSDRIPYSRPFFHHFTIHSLSVCGVSMFANYTQHWDAIVDTGASCLSLPGEFFDTVMAWIPSSCDAPVHVNGQYGSMMYQTCYVNETVVNLPSLSFTVTNGGDPIYLPIQNLLLPSSGGRRRICMFRDIDAFSSTAVQLRPISFGALAMTALFASFDMSSAQRVGLANQPGINGTGANDNCKAPAPCIGQQTYWAPLNACQDPDCSNYLVMGLDPATRQCTFDQAAAITVYAIVTALFVAEVGLQAFYRQQCHRVKRSISSQ</sequence>
<reference evidence="7 9" key="1">
    <citation type="submission" date="2015-02" db="EMBL/GenBank/DDBJ databases">
        <authorList>
            <person name="Chooi Y.-H."/>
        </authorList>
    </citation>
    <scope>NUCLEOTIDE SEQUENCE [LARGE SCALE GENOMIC DNA]</scope>
    <source>
        <strain evidence="7">E3</strain>
    </source>
</reference>
<dbReference type="EMBL" id="CDSF01000101">
    <property type="protein sequence ID" value="CEP00691.1"/>
    <property type="molecule type" value="Genomic_DNA"/>
</dbReference>
<name>A0A0G4J090_PLABS</name>
<evidence type="ECO:0000313" key="9">
    <source>
        <dbReference type="Proteomes" id="UP000039324"/>
    </source>
</evidence>
<evidence type="ECO:0000256" key="5">
    <source>
        <dbReference type="SAM" id="SignalP"/>
    </source>
</evidence>
<dbReference type="PRINTS" id="PR00792">
    <property type="entry name" value="PEPSIN"/>
</dbReference>
<organism evidence="7 9">
    <name type="scientific">Plasmodiophora brassicae</name>
    <name type="common">Clubroot disease agent</name>
    <dbReference type="NCBI Taxonomy" id="37360"/>
    <lineage>
        <taxon>Eukaryota</taxon>
        <taxon>Sar</taxon>
        <taxon>Rhizaria</taxon>
        <taxon>Endomyxa</taxon>
        <taxon>Phytomyxea</taxon>
        <taxon>Plasmodiophorida</taxon>
        <taxon>Plasmodiophoridae</taxon>
        <taxon>Plasmodiophora</taxon>
    </lineage>
</organism>
<comment type="similarity">
    <text evidence="1">Belongs to the peptidase A1 family.</text>
</comment>
<dbReference type="SUPFAM" id="SSF50630">
    <property type="entry name" value="Acid proteases"/>
    <property type="match status" value="1"/>
</dbReference>
<reference evidence="8 10" key="2">
    <citation type="submission" date="2018-03" db="EMBL/GenBank/DDBJ databases">
        <authorList>
            <person name="Fogelqvist J."/>
        </authorList>
    </citation>
    <scope>NUCLEOTIDE SEQUENCE [LARGE SCALE GENOMIC DNA]</scope>
</reference>
<dbReference type="PANTHER" id="PTHR47966">
    <property type="entry name" value="BETA-SITE APP-CLEAVING ENZYME, ISOFORM A-RELATED"/>
    <property type="match status" value="1"/>
</dbReference>
<geneLocation type="mitochondrion" evidence="8"/>
<keyword evidence="2" id="KW-0645">Protease</keyword>
<dbReference type="InterPro" id="IPR021109">
    <property type="entry name" value="Peptidase_aspartic_dom_sf"/>
</dbReference>
<keyword evidence="4" id="KW-1133">Transmembrane helix</keyword>
<keyword evidence="3" id="KW-0064">Aspartyl protease</keyword>
<accession>A0A0G4J090</accession>
<feature type="signal peptide" evidence="5">
    <location>
        <begin position="1"/>
        <end position="19"/>
    </location>
</feature>
<dbReference type="InterPro" id="IPR001461">
    <property type="entry name" value="Aspartic_peptidase_A1"/>
</dbReference>
<feature type="transmembrane region" description="Helical" evidence="4">
    <location>
        <begin position="444"/>
        <end position="464"/>
    </location>
</feature>